<sequence>MAPEERRGFLYACDVMHNWAGQIEEKAPTLRGADLDIPLSLQMQNSARFAQGLADAMKRQASA</sequence>
<dbReference type="EMBL" id="JBHSWA010000001">
    <property type="protein sequence ID" value="MFC6643248.1"/>
    <property type="molecule type" value="Genomic_DNA"/>
</dbReference>
<reference evidence="1" key="1">
    <citation type="journal article" date="2014" name="Int. J. Syst. Evol. Microbiol.">
        <title>Complete genome of a new Firmicutes species belonging to the dominant human colonic microbiota ('Ruminococcus bicirculans') reveals two chromosomes and a selective capacity to utilize plant glucans.</title>
        <authorList>
            <consortium name="NISC Comparative Sequencing Program"/>
            <person name="Wegmann U."/>
            <person name="Louis P."/>
            <person name="Goesmann A."/>
            <person name="Henrissat B."/>
            <person name="Duncan S.H."/>
            <person name="Flint H.J."/>
        </authorList>
    </citation>
    <scope>NUCLEOTIDE SEQUENCE</scope>
    <source>
        <strain evidence="1">NBRC 113428</strain>
    </source>
</reference>
<dbReference type="EMBL" id="JBHSWA010000001">
    <property type="protein sequence ID" value="MFC6640396.1"/>
    <property type="molecule type" value="Genomic_DNA"/>
</dbReference>
<evidence type="ECO:0000313" key="2">
    <source>
        <dbReference type="EMBL" id="MFC6643248.1"/>
    </source>
</evidence>
<dbReference type="Proteomes" id="UP001596403">
    <property type="component" value="Unassembled WGS sequence"/>
</dbReference>
<reference evidence="1" key="3">
    <citation type="submission" date="2024-09" db="EMBL/GenBank/DDBJ databases">
        <authorList>
            <person name="Sun Q."/>
            <person name="Mori K."/>
        </authorList>
    </citation>
    <scope>NUCLEOTIDE SEQUENCE</scope>
    <source>
        <strain evidence="1">NBRC 113428</strain>
    </source>
</reference>
<accession>A0ABW1YT15</accession>
<name>A0ABW1YT15_9RHOB</name>
<gene>
    <name evidence="1" type="ORF">ACFQAU_00205</name>
    <name evidence="2" type="ORF">ACFQAU_17705</name>
</gene>
<dbReference type="RefSeq" id="WP_132443598.1">
    <property type="nucleotide sequence ID" value="NZ_JBHSWA010000001.1"/>
</dbReference>
<evidence type="ECO:0000313" key="3">
    <source>
        <dbReference type="Proteomes" id="UP001596403"/>
    </source>
</evidence>
<comment type="caution">
    <text evidence="1">The sequence shown here is derived from an EMBL/GenBank/DDBJ whole genome shotgun (WGS) entry which is preliminary data.</text>
</comment>
<organism evidence="1 3">
    <name type="scientific">Sulfitobacter profundi</name>
    <dbReference type="NCBI Taxonomy" id="2679961"/>
    <lineage>
        <taxon>Bacteria</taxon>
        <taxon>Pseudomonadati</taxon>
        <taxon>Pseudomonadota</taxon>
        <taxon>Alphaproteobacteria</taxon>
        <taxon>Rhodobacterales</taxon>
        <taxon>Roseobacteraceae</taxon>
        <taxon>Sulfitobacter</taxon>
    </lineage>
</organism>
<keyword evidence="3" id="KW-1185">Reference proteome</keyword>
<reference evidence="3" key="2">
    <citation type="journal article" date="2019" name="Int. J. Syst. Evol. Microbiol.">
        <title>The Global Catalogue of Microorganisms (GCM) 10K type strain sequencing project: providing services to taxonomists for standard genome sequencing and annotation.</title>
        <authorList>
            <consortium name="The Broad Institute Genomics Platform"/>
            <consortium name="The Broad Institute Genome Sequencing Center for Infectious Disease"/>
            <person name="Wu L."/>
            <person name="Ma J."/>
        </authorList>
    </citation>
    <scope>NUCLEOTIDE SEQUENCE [LARGE SCALE GENOMIC DNA]</scope>
    <source>
        <strain evidence="3">NBRC 111368</strain>
    </source>
</reference>
<evidence type="ECO:0000313" key="1">
    <source>
        <dbReference type="EMBL" id="MFC6640396.1"/>
    </source>
</evidence>
<proteinExistence type="predicted"/>
<protein>
    <submittedName>
        <fullName evidence="1">Uncharacterized protein</fullName>
    </submittedName>
</protein>